<dbReference type="STRING" id="357750.A0A2S6CGW9"/>
<dbReference type="SUPFAM" id="SSF55486">
    <property type="entry name" value="Metalloproteases ('zincins'), catalytic domain"/>
    <property type="match status" value="1"/>
</dbReference>
<dbReference type="Pfam" id="PF13933">
    <property type="entry name" value="HRXXH"/>
    <property type="match status" value="1"/>
</dbReference>
<organism evidence="4 5">
    <name type="scientific">Cercospora berteroae</name>
    <dbReference type="NCBI Taxonomy" id="357750"/>
    <lineage>
        <taxon>Eukaryota</taxon>
        <taxon>Fungi</taxon>
        <taxon>Dikarya</taxon>
        <taxon>Ascomycota</taxon>
        <taxon>Pezizomycotina</taxon>
        <taxon>Dothideomycetes</taxon>
        <taxon>Dothideomycetidae</taxon>
        <taxon>Mycosphaerellales</taxon>
        <taxon>Mycosphaerellaceae</taxon>
        <taxon>Cercospora</taxon>
    </lineage>
</organism>
<comment type="caution">
    <text evidence="4">The sequence shown here is derived from an EMBL/GenBank/DDBJ whole genome shotgun (WGS) entry which is preliminary data.</text>
</comment>
<evidence type="ECO:0000256" key="1">
    <source>
        <dbReference type="SAM" id="MobiDB-lite"/>
    </source>
</evidence>
<feature type="region of interest" description="Disordered" evidence="1">
    <location>
        <begin position="239"/>
        <end position="259"/>
    </location>
</feature>
<dbReference type="GO" id="GO:0009986">
    <property type="term" value="C:cell surface"/>
    <property type="evidence" value="ECO:0007669"/>
    <property type="project" value="TreeGrafter"/>
</dbReference>
<dbReference type="EMBL" id="PNEN01000435">
    <property type="protein sequence ID" value="PPJ58969.1"/>
    <property type="molecule type" value="Genomic_DNA"/>
</dbReference>
<feature type="domain" description="Putative peptidase" evidence="3">
    <location>
        <begin position="5"/>
        <end position="244"/>
    </location>
</feature>
<dbReference type="CDD" id="cd11307">
    <property type="entry name" value="M35_Asp_f2_like"/>
    <property type="match status" value="1"/>
</dbReference>
<dbReference type="GO" id="GO:0009277">
    <property type="term" value="C:fungal-type cell wall"/>
    <property type="evidence" value="ECO:0007669"/>
    <property type="project" value="TreeGrafter"/>
</dbReference>
<keyword evidence="5" id="KW-1185">Reference proteome</keyword>
<evidence type="ECO:0000313" key="4">
    <source>
        <dbReference type="EMBL" id="PPJ58969.1"/>
    </source>
</evidence>
<dbReference type="Gene3D" id="3.40.390.10">
    <property type="entry name" value="Collagenase (Catalytic Domain)"/>
    <property type="match status" value="1"/>
</dbReference>
<evidence type="ECO:0000259" key="3">
    <source>
        <dbReference type="Pfam" id="PF13933"/>
    </source>
</evidence>
<dbReference type="Proteomes" id="UP000237631">
    <property type="component" value="Unassembled WGS sequence"/>
</dbReference>
<feature type="signal peptide" evidence="2">
    <location>
        <begin position="1"/>
        <end position="16"/>
    </location>
</feature>
<dbReference type="GO" id="GO:0005576">
    <property type="term" value="C:extracellular region"/>
    <property type="evidence" value="ECO:0007669"/>
    <property type="project" value="TreeGrafter"/>
</dbReference>
<dbReference type="GO" id="GO:0008237">
    <property type="term" value="F:metallopeptidase activity"/>
    <property type="evidence" value="ECO:0007669"/>
    <property type="project" value="InterPro"/>
</dbReference>
<gene>
    <name evidence="4" type="ORF">CBER1_04110</name>
</gene>
<accession>A0A2S6CGW9</accession>
<dbReference type="GO" id="GO:0005178">
    <property type="term" value="F:integrin binding"/>
    <property type="evidence" value="ECO:0007669"/>
    <property type="project" value="TreeGrafter"/>
</dbReference>
<dbReference type="InterPro" id="IPR024079">
    <property type="entry name" value="MetalloPept_cat_dom_sf"/>
</dbReference>
<evidence type="ECO:0000256" key="2">
    <source>
        <dbReference type="SAM" id="SignalP"/>
    </source>
</evidence>
<dbReference type="PANTHER" id="PTHR39399">
    <property type="entry name" value="PROTEIN ZPS1"/>
    <property type="match status" value="1"/>
</dbReference>
<dbReference type="GO" id="GO:0008270">
    <property type="term" value="F:zinc ion binding"/>
    <property type="evidence" value="ECO:0007669"/>
    <property type="project" value="TreeGrafter"/>
</dbReference>
<name>A0A2S6CGW9_9PEZI</name>
<dbReference type="OrthoDB" id="4689212at2759"/>
<keyword evidence="2" id="KW-0732">Signal</keyword>
<dbReference type="AlphaFoldDB" id="A0A2S6CGW9"/>
<proteinExistence type="predicted"/>
<feature type="chain" id="PRO_5015610904" description="Putative peptidase domain-containing protein" evidence="2">
    <location>
        <begin position="17"/>
        <end position="315"/>
    </location>
</feature>
<dbReference type="InterPro" id="IPR039124">
    <property type="entry name" value="PRA1-like"/>
</dbReference>
<dbReference type="PANTHER" id="PTHR39399:SF1">
    <property type="entry name" value="PROTEIN ZPS1"/>
    <property type="match status" value="1"/>
</dbReference>
<dbReference type="InterPro" id="IPR029482">
    <property type="entry name" value="HRXXH"/>
</dbReference>
<sequence>MLTFATALVAALAVSAAPTGEQNLKRQAPFSSTQQPWNAGAVNEFRIHSSCNASQTAQLRQGLNEAIVLAQHAKDHINRWGNESTVYRKYFGSAPTAEAIGALDIVVNGNKANSVFRCDDPDGNCANMPTWGGHWRGNNATHETVICPTSFFERRPLSTICAWGYNVRESSRLLFWASDLLHRMYHLPEIGQGYIDHYAEGYEGIIEAAASNSPNTTRDSDGLQYFALEAYAYDIIAPGEGCPGPSGPPNPSSSSAAAPAATSSAASATSSAATTATSTAAAAAAASTGSADSADADTDVPANCHTHADGSLHCV</sequence>
<evidence type="ECO:0000313" key="5">
    <source>
        <dbReference type="Proteomes" id="UP000237631"/>
    </source>
</evidence>
<reference evidence="5" key="1">
    <citation type="journal article" date="2017" name="bioRxiv">
        <title>Conservation of a gene cluster reveals novel cercosporin biosynthetic mechanisms and extends production to the genus Colletotrichum.</title>
        <authorList>
            <person name="de Jonge R."/>
            <person name="Ebert M.K."/>
            <person name="Huitt-Roehl C.R."/>
            <person name="Pal P."/>
            <person name="Suttle J.C."/>
            <person name="Spanner R.E."/>
            <person name="Neubauer J.D."/>
            <person name="Jurick W.M.II."/>
            <person name="Stott K.A."/>
            <person name="Secor G.A."/>
            <person name="Thomma B.P.H.J."/>
            <person name="Van de Peer Y."/>
            <person name="Townsend C.A."/>
            <person name="Bolton M.D."/>
        </authorList>
    </citation>
    <scope>NUCLEOTIDE SEQUENCE [LARGE SCALE GENOMIC DNA]</scope>
    <source>
        <strain evidence="5">CBS538.71</strain>
    </source>
</reference>
<protein>
    <recommendedName>
        <fullName evidence="3">Putative peptidase domain-containing protein</fullName>
    </recommendedName>
</protein>